<sequence length="420" mass="46019">MCLPYNAASDEGTSIPPLTVLYHPPPFQTVGSDDDPDLLPAPLPSVEKQYSVLKGQPNSFDDGTIPACDLGLPPPTPKQSSTLQQHIVSPLFLPDSFSPSPQPACNRGSPPPKQSSEAPQQHILSSIPSPTMSIEKLLLAKLKSPKEKQPTKAKAKVEPVALPHMSTLEAPHIILKIKIPKLKKTQDGQSATVTGDRKRKVKESMQKAMEPPLKRARQNFGDEEEEWQGNGKRPKTVAAEVPAQSGKGKEKEKEKRGGRSKEKSGTPPSSTSTSTKGVTRRLRCRALPTGCKWPIKNITADKKFNQRPADPMLASKNIVCARPDCGEEEQRSDEYFMTGIVGRSTREQSGKVKYIWLVKWDGYSIKECTWEDEGGMSDPKSFIQDFNKTALLEGIDPEADQHSTILLSEAIAGGWEDPTA</sequence>
<dbReference type="AlphaFoldDB" id="A0A8H5GZT0"/>
<dbReference type="InterPro" id="IPR016197">
    <property type="entry name" value="Chromo-like_dom_sf"/>
</dbReference>
<dbReference type="SUPFAM" id="SSF54160">
    <property type="entry name" value="Chromo domain-like"/>
    <property type="match status" value="1"/>
</dbReference>
<dbReference type="Gene3D" id="2.40.50.40">
    <property type="match status" value="1"/>
</dbReference>
<organism evidence="3 4">
    <name type="scientific">Tricholomella constricta</name>
    <dbReference type="NCBI Taxonomy" id="117010"/>
    <lineage>
        <taxon>Eukaryota</taxon>
        <taxon>Fungi</taxon>
        <taxon>Dikarya</taxon>
        <taxon>Basidiomycota</taxon>
        <taxon>Agaricomycotina</taxon>
        <taxon>Agaricomycetes</taxon>
        <taxon>Agaricomycetidae</taxon>
        <taxon>Agaricales</taxon>
        <taxon>Tricholomatineae</taxon>
        <taxon>Lyophyllaceae</taxon>
        <taxon>Tricholomella</taxon>
    </lineage>
</organism>
<feature type="compositionally biased region" description="Polar residues" evidence="1">
    <location>
        <begin position="114"/>
        <end position="129"/>
    </location>
</feature>
<feature type="region of interest" description="Disordered" evidence="1">
    <location>
        <begin position="183"/>
        <end position="281"/>
    </location>
</feature>
<accession>A0A8H5GZT0</accession>
<dbReference type="InterPro" id="IPR023780">
    <property type="entry name" value="Chromo_domain"/>
</dbReference>
<dbReference type="InterPro" id="IPR000953">
    <property type="entry name" value="Chromo/chromo_shadow_dom"/>
</dbReference>
<name>A0A8H5GZT0_9AGAR</name>
<feature type="compositionally biased region" description="Low complexity" evidence="1">
    <location>
        <begin position="89"/>
        <end position="99"/>
    </location>
</feature>
<feature type="compositionally biased region" description="Low complexity" evidence="1">
    <location>
        <begin position="265"/>
        <end position="277"/>
    </location>
</feature>
<evidence type="ECO:0000313" key="3">
    <source>
        <dbReference type="EMBL" id="KAF5373975.1"/>
    </source>
</evidence>
<proteinExistence type="predicted"/>
<dbReference type="GO" id="GO:0006338">
    <property type="term" value="P:chromatin remodeling"/>
    <property type="evidence" value="ECO:0007669"/>
    <property type="project" value="UniProtKB-ARBA"/>
</dbReference>
<feature type="region of interest" description="Disordered" evidence="1">
    <location>
        <begin position="1"/>
        <end position="20"/>
    </location>
</feature>
<comment type="caution">
    <text evidence="3">The sequence shown here is derived from an EMBL/GenBank/DDBJ whole genome shotgun (WGS) entry which is preliminary data.</text>
</comment>
<feature type="compositionally biased region" description="Polar residues" evidence="1">
    <location>
        <begin position="78"/>
        <end position="87"/>
    </location>
</feature>
<gene>
    <name evidence="3" type="ORF">D9615_009912</name>
</gene>
<dbReference type="PROSITE" id="PS50013">
    <property type="entry name" value="CHROMO_2"/>
    <property type="match status" value="1"/>
</dbReference>
<dbReference type="EMBL" id="JAACJP010000038">
    <property type="protein sequence ID" value="KAF5373975.1"/>
    <property type="molecule type" value="Genomic_DNA"/>
</dbReference>
<dbReference type="Proteomes" id="UP000565441">
    <property type="component" value="Unassembled WGS sequence"/>
</dbReference>
<keyword evidence="4" id="KW-1185">Reference proteome</keyword>
<evidence type="ECO:0000313" key="4">
    <source>
        <dbReference type="Proteomes" id="UP000565441"/>
    </source>
</evidence>
<protein>
    <recommendedName>
        <fullName evidence="2">Chromo domain-containing protein</fullName>
    </recommendedName>
</protein>
<reference evidence="3 4" key="1">
    <citation type="journal article" date="2020" name="ISME J.">
        <title>Uncovering the hidden diversity of litter-decomposition mechanisms in mushroom-forming fungi.</title>
        <authorList>
            <person name="Floudas D."/>
            <person name="Bentzer J."/>
            <person name="Ahren D."/>
            <person name="Johansson T."/>
            <person name="Persson P."/>
            <person name="Tunlid A."/>
        </authorList>
    </citation>
    <scope>NUCLEOTIDE SEQUENCE [LARGE SCALE GENOMIC DNA]</scope>
    <source>
        <strain evidence="3 4">CBS 661.87</strain>
    </source>
</reference>
<feature type="region of interest" description="Disordered" evidence="1">
    <location>
        <begin position="54"/>
        <end position="129"/>
    </location>
</feature>
<feature type="compositionally biased region" description="Basic and acidic residues" evidence="1">
    <location>
        <begin position="247"/>
        <end position="264"/>
    </location>
</feature>
<feature type="domain" description="Chromo" evidence="2">
    <location>
        <begin position="335"/>
        <end position="398"/>
    </location>
</feature>
<dbReference type="OrthoDB" id="436852at2759"/>
<evidence type="ECO:0000259" key="2">
    <source>
        <dbReference type="PROSITE" id="PS50013"/>
    </source>
</evidence>
<dbReference type="Pfam" id="PF00385">
    <property type="entry name" value="Chromo"/>
    <property type="match status" value="1"/>
</dbReference>
<evidence type="ECO:0000256" key="1">
    <source>
        <dbReference type="SAM" id="MobiDB-lite"/>
    </source>
</evidence>